<dbReference type="EMBL" id="MU266679">
    <property type="protein sequence ID" value="KAH7919247.1"/>
    <property type="molecule type" value="Genomic_DNA"/>
</dbReference>
<organism evidence="1 2">
    <name type="scientific">Leucogyrophana mollusca</name>
    <dbReference type="NCBI Taxonomy" id="85980"/>
    <lineage>
        <taxon>Eukaryota</taxon>
        <taxon>Fungi</taxon>
        <taxon>Dikarya</taxon>
        <taxon>Basidiomycota</taxon>
        <taxon>Agaricomycotina</taxon>
        <taxon>Agaricomycetes</taxon>
        <taxon>Agaricomycetidae</taxon>
        <taxon>Boletales</taxon>
        <taxon>Boletales incertae sedis</taxon>
        <taxon>Leucogyrophana</taxon>
    </lineage>
</organism>
<sequence length="130" mass="14742">MLFHITAVLLACVSPILASLISYELDLYEGHNYTGPGTEVIKDHVHLGWVFDKKTCGYCWNHMKMTTINSWAFGADGHVTLRFYREKNCEDIYAKTYSGSSMGLARVPKDMVHAKSHQVCKTLHYMGHNS</sequence>
<reference evidence="1" key="1">
    <citation type="journal article" date="2021" name="New Phytol.">
        <title>Evolutionary innovations through gain and loss of genes in the ectomycorrhizal Boletales.</title>
        <authorList>
            <person name="Wu G."/>
            <person name="Miyauchi S."/>
            <person name="Morin E."/>
            <person name="Kuo A."/>
            <person name="Drula E."/>
            <person name="Varga T."/>
            <person name="Kohler A."/>
            <person name="Feng B."/>
            <person name="Cao Y."/>
            <person name="Lipzen A."/>
            <person name="Daum C."/>
            <person name="Hundley H."/>
            <person name="Pangilinan J."/>
            <person name="Johnson J."/>
            <person name="Barry K."/>
            <person name="LaButti K."/>
            <person name="Ng V."/>
            <person name="Ahrendt S."/>
            <person name="Min B."/>
            <person name="Choi I.G."/>
            <person name="Park H."/>
            <person name="Plett J.M."/>
            <person name="Magnuson J."/>
            <person name="Spatafora J.W."/>
            <person name="Nagy L.G."/>
            <person name="Henrissat B."/>
            <person name="Grigoriev I.V."/>
            <person name="Yang Z.L."/>
            <person name="Xu J."/>
            <person name="Martin F.M."/>
        </authorList>
    </citation>
    <scope>NUCLEOTIDE SEQUENCE</scope>
    <source>
        <strain evidence="1">KUC20120723A-06</strain>
    </source>
</reference>
<evidence type="ECO:0000313" key="2">
    <source>
        <dbReference type="Proteomes" id="UP000790709"/>
    </source>
</evidence>
<name>A0ACB8B3D4_9AGAM</name>
<accession>A0ACB8B3D4</accession>
<evidence type="ECO:0000313" key="1">
    <source>
        <dbReference type="EMBL" id="KAH7919247.1"/>
    </source>
</evidence>
<dbReference type="Proteomes" id="UP000790709">
    <property type="component" value="Unassembled WGS sequence"/>
</dbReference>
<protein>
    <submittedName>
        <fullName evidence="1">Uncharacterized protein</fullName>
    </submittedName>
</protein>
<proteinExistence type="predicted"/>
<comment type="caution">
    <text evidence="1">The sequence shown here is derived from an EMBL/GenBank/DDBJ whole genome shotgun (WGS) entry which is preliminary data.</text>
</comment>
<keyword evidence="2" id="KW-1185">Reference proteome</keyword>
<gene>
    <name evidence="1" type="ORF">BV22DRAFT_871129</name>
</gene>